<dbReference type="AlphaFoldDB" id="A0AA87Z8W4"/>
<name>A0AA87Z8W4_FICCA</name>
<organism evidence="2 3">
    <name type="scientific">Ficus carica</name>
    <name type="common">Common fig</name>
    <dbReference type="NCBI Taxonomy" id="3494"/>
    <lineage>
        <taxon>Eukaryota</taxon>
        <taxon>Viridiplantae</taxon>
        <taxon>Streptophyta</taxon>
        <taxon>Embryophyta</taxon>
        <taxon>Tracheophyta</taxon>
        <taxon>Spermatophyta</taxon>
        <taxon>Magnoliopsida</taxon>
        <taxon>eudicotyledons</taxon>
        <taxon>Gunneridae</taxon>
        <taxon>Pentapetalae</taxon>
        <taxon>rosids</taxon>
        <taxon>fabids</taxon>
        <taxon>Rosales</taxon>
        <taxon>Moraceae</taxon>
        <taxon>Ficeae</taxon>
        <taxon>Ficus</taxon>
    </lineage>
</organism>
<dbReference type="EMBL" id="BTGU01008413">
    <property type="protein sequence ID" value="GMN28354.1"/>
    <property type="molecule type" value="Genomic_DNA"/>
</dbReference>
<gene>
    <name evidence="1" type="ORF">TIFTF001_050528</name>
    <name evidence="2" type="ORF">TIFTF001_050533</name>
</gene>
<protein>
    <submittedName>
        <fullName evidence="2">Uncharacterized protein</fullName>
    </submittedName>
</protein>
<evidence type="ECO:0000313" key="1">
    <source>
        <dbReference type="EMBL" id="GMN28320.1"/>
    </source>
</evidence>
<reference evidence="2" key="1">
    <citation type="submission" date="2023-07" db="EMBL/GenBank/DDBJ databases">
        <title>draft genome sequence of fig (Ficus carica).</title>
        <authorList>
            <person name="Takahashi T."/>
            <person name="Nishimura K."/>
        </authorList>
    </citation>
    <scope>NUCLEOTIDE SEQUENCE</scope>
</reference>
<comment type="caution">
    <text evidence="2">The sequence shown here is derived from an EMBL/GenBank/DDBJ whole genome shotgun (WGS) entry which is preliminary data.</text>
</comment>
<evidence type="ECO:0000313" key="3">
    <source>
        <dbReference type="Proteomes" id="UP001187192"/>
    </source>
</evidence>
<keyword evidence="3" id="KW-1185">Reference proteome</keyword>
<proteinExistence type="predicted"/>
<dbReference type="EMBL" id="BTGU01008411">
    <property type="protein sequence ID" value="GMN28320.1"/>
    <property type="molecule type" value="Genomic_DNA"/>
</dbReference>
<sequence length="48" mass="4948">MEGGGVEGDDVVGGQAKEIVGLRPLLLLNNSRLFVLYDSTVAGSSLCP</sequence>
<dbReference type="Proteomes" id="UP001187192">
    <property type="component" value="Unassembled WGS sequence"/>
</dbReference>
<evidence type="ECO:0000313" key="2">
    <source>
        <dbReference type="EMBL" id="GMN28354.1"/>
    </source>
</evidence>
<accession>A0AA87Z8W4</accession>